<keyword evidence="2" id="KW-1185">Reference proteome</keyword>
<sequence>MTNKLPKFIDYPLKELLRDIDLVDFAEKELGFIETAGKNAKTKRLEKDGIVLLVHYTNSDGSLRPYCFYQNKKGTDKGNLIDLVKNYCHLEDPNQELKSVGYILSKFINLPDNSFVKENKVKAESIAKKTAKPIVPINLNHQNVYPFKKHDFLIYRGLNKDTISHFQNAIVNYSFSGINIKNIAFPLYYNKEVQGFSVRYKASNKIKEGYKKPDKGQKFQGNYLGVWLSSTNFKNFDKIAIGENEIDCMSHFQLDKFKASKTLYLSIGGNMYKRKFEALNNTLDWIQSVNPNLSFHKGHIKSITDNDTLGAYYDISIPINYFNHKHNIQIQYKKFDTPKNHNDSKFYRLDIPDHLDYKDLEKKIDAYNKSIDLLKEDNKYSKYIRKESQNKTPQNIKRYLIPNTKEGHSTISKLFTSTFFKNEMILDKSKSKDWNDDLKLNNKKKNNSLTL</sequence>
<evidence type="ECO:0008006" key="3">
    <source>
        <dbReference type="Google" id="ProtNLM"/>
    </source>
</evidence>
<dbReference type="Proteomes" id="UP000238430">
    <property type="component" value="Unassembled WGS sequence"/>
</dbReference>
<dbReference type="EMBL" id="PXOT01000010">
    <property type="protein sequence ID" value="PSG94496.1"/>
    <property type="molecule type" value="Genomic_DNA"/>
</dbReference>
<protein>
    <recommendedName>
        <fullName evidence="3">Toprim domain-containing protein</fullName>
    </recommendedName>
</protein>
<dbReference type="OrthoDB" id="1032058at2"/>
<evidence type="ECO:0000313" key="2">
    <source>
        <dbReference type="Proteomes" id="UP000238430"/>
    </source>
</evidence>
<evidence type="ECO:0000313" key="1">
    <source>
        <dbReference type="EMBL" id="PSG94496.1"/>
    </source>
</evidence>
<gene>
    <name evidence="1" type="ORF">C7H61_00755</name>
</gene>
<dbReference type="RefSeq" id="WP_106676268.1">
    <property type="nucleotide sequence ID" value="NZ_JACHWV010000010.1"/>
</dbReference>
<organism evidence="1 2">
    <name type="scientific">Mesoflavibacter zeaxanthinifaciens subsp. sabulilitoris</name>
    <dbReference type="NCBI Taxonomy" id="1520893"/>
    <lineage>
        <taxon>Bacteria</taxon>
        <taxon>Pseudomonadati</taxon>
        <taxon>Bacteroidota</taxon>
        <taxon>Flavobacteriia</taxon>
        <taxon>Flavobacteriales</taxon>
        <taxon>Flavobacteriaceae</taxon>
        <taxon>Mesoflavibacter</taxon>
    </lineage>
</organism>
<comment type="caution">
    <text evidence="1">The sequence shown here is derived from an EMBL/GenBank/DDBJ whole genome shotgun (WGS) entry which is preliminary data.</text>
</comment>
<proteinExistence type="predicted"/>
<dbReference type="AlphaFoldDB" id="A0A2T1NNN6"/>
<accession>A0A2T1NNN6</accession>
<name>A0A2T1NNN6_9FLAO</name>
<reference evidence="1 2" key="1">
    <citation type="submission" date="2018-03" db="EMBL/GenBank/DDBJ databases">
        <title>Mesoflavibacter sp. HG37 and Mesoflavibacter sp. HG96 sp.nov., two marine bacteria isolated from seawater of Western Pacific Ocean.</title>
        <authorList>
            <person name="Cheng H."/>
            <person name="Wu Y.-H."/>
            <person name="Guo L.-L."/>
            <person name="Xu X.-W."/>
        </authorList>
    </citation>
    <scope>NUCLEOTIDE SEQUENCE [LARGE SCALE GENOMIC DNA]</scope>
    <source>
        <strain evidence="1 2">KCTC 42117</strain>
    </source>
</reference>